<dbReference type="AlphaFoldDB" id="A0A4D6NKJ4"/>
<proteinExistence type="predicted"/>
<reference evidence="2 3" key="1">
    <citation type="submission" date="2019-04" db="EMBL/GenBank/DDBJ databases">
        <title>An improved genome assembly and genetic linkage map for asparagus bean, Vigna unguiculata ssp. sesquipedialis.</title>
        <authorList>
            <person name="Xia Q."/>
            <person name="Zhang R."/>
            <person name="Dong Y."/>
        </authorList>
    </citation>
    <scope>NUCLEOTIDE SEQUENCE [LARGE SCALE GENOMIC DNA]</scope>
    <source>
        <tissue evidence="2">Leaf</tissue>
    </source>
</reference>
<sequence length="62" mass="6787">MLKAMLTEALDKRVKEKKELDLSAGGDIPPKEEEQHLFVPNNPPIESVPLQASVVEAADICC</sequence>
<keyword evidence="3" id="KW-1185">Reference proteome</keyword>
<accession>A0A4D6NKJ4</accession>
<evidence type="ECO:0000313" key="2">
    <source>
        <dbReference type="EMBL" id="QCE12715.1"/>
    </source>
</evidence>
<evidence type="ECO:0000256" key="1">
    <source>
        <dbReference type="SAM" id="MobiDB-lite"/>
    </source>
</evidence>
<gene>
    <name evidence="2" type="ORF">DEO72_LG10g3964</name>
</gene>
<name>A0A4D6NKJ4_VIGUN</name>
<protein>
    <submittedName>
        <fullName evidence="2">Uncharacterized protein</fullName>
    </submittedName>
</protein>
<dbReference type="Proteomes" id="UP000501690">
    <property type="component" value="Linkage Group LG10"/>
</dbReference>
<dbReference type="EMBL" id="CP039354">
    <property type="protein sequence ID" value="QCE12715.1"/>
    <property type="molecule type" value="Genomic_DNA"/>
</dbReference>
<evidence type="ECO:0000313" key="3">
    <source>
        <dbReference type="Proteomes" id="UP000501690"/>
    </source>
</evidence>
<organism evidence="2 3">
    <name type="scientific">Vigna unguiculata</name>
    <name type="common">Cowpea</name>
    <dbReference type="NCBI Taxonomy" id="3917"/>
    <lineage>
        <taxon>Eukaryota</taxon>
        <taxon>Viridiplantae</taxon>
        <taxon>Streptophyta</taxon>
        <taxon>Embryophyta</taxon>
        <taxon>Tracheophyta</taxon>
        <taxon>Spermatophyta</taxon>
        <taxon>Magnoliopsida</taxon>
        <taxon>eudicotyledons</taxon>
        <taxon>Gunneridae</taxon>
        <taxon>Pentapetalae</taxon>
        <taxon>rosids</taxon>
        <taxon>fabids</taxon>
        <taxon>Fabales</taxon>
        <taxon>Fabaceae</taxon>
        <taxon>Papilionoideae</taxon>
        <taxon>50 kb inversion clade</taxon>
        <taxon>NPAAA clade</taxon>
        <taxon>indigoferoid/millettioid clade</taxon>
        <taxon>Phaseoleae</taxon>
        <taxon>Vigna</taxon>
    </lineage>
</organism>
<feature type="region of interest" description="Disordered" evidence="1">
    <location>
        <begin position="18"/>
        <end position="44"/>
    </location>
</feature>